<evidence type="ECO:0000313" key="17">
    <source>
        <dbReference type="Proteomes" id="UP001243330"/>
    </source>
</evidence>
<feature type="transmembrane region" description="Helical" evidence="15">
    <location>
        <begin position="242"/>
        <end position="262"/>
    </location>
</feature>
<dbReference type="EMBL" id="JAQOWY010000633">
    <property type="protein sequence ID" value="KAK1839752.1"/>
    <property type="molecule type" value="Genomic_DNA"/>
</dbReference>
<comment type="caution">
    <text evidence="16">The sequence shown here is derived from an EMBL/GenBank/DDBJ whole genome shotgun (WGS) entry which is preliminary data.</text>
</comment>
<keyword evidence="7 15" id="KW-1133">Transmembrane helix</keyword>
<evidence type="ECO:0000256" key="2">
    <source>
        <dbReference type="ARBA" id="ARBA00008130"/>
    </source>
</evidence>
<evidence type="ECO:0000313" key="16">
    <source>
        <dbReference type="EMBL" id="KAK1839752.1"/>
    </source>
</evidence>
<name>A0AAD9A424_9PEZI</name>
<dbReference type="InterPro" id="IPR001425">
    <property type="entry name" value="Arc/bac/fun_rhodopsins"/>
</dbReference>
<dbReference type="PANTHER" id="PTHR28286">
    <property type="match status" value="1"/>
</dbReference>
<dbReference type="SUPFAM" id="SSF81321">
    <property type="entry name" value="Family A G protein-coupled receptor-like"/>
    <property type="match status" value="1"/>
</dbReference>
<keyword evidence="3" id="KW-0600">Photoreceptor protein</keyword>
<evidence type="ECO:0000256" key="3">
    <source>
        <dbReference type="ARBA" id="ARBA00022543"/>
    </source>
</evidence>
<keyword evidence="11" id="KW-0675">Receptor</keyword>
<comment type="subcellular location">
    <subcellularLocation>
        <location evidence="1">Membrane</location>
        <topology evidence="1">Multi-pass membrane protein</topology>
    </subcellularLocation>
</comment>
<organism evidence="16 17">
    <name type="scientific">Colletotrichum chrysophilum</name>
    <dbReference type="NCBI Taxonomy" id="1836956"/>
    <lineage>
        <taxon>Eukaryota</taxon>
        <taxon>Fungi</taxon>
        <taxon>Dikarya</taxon>
        <taxon>Ascomycota</taxon>
        <taxon>Pezizomycotina</taxon>
        <taxon>Sordariomycetes</taxon>
        <taxon>Hypocreomycetidae</taxon>
        <taxon>Glomerellales</taxon>
        <taxon>Glomerellaceae</taxon>
        <taxon>Colletotrichum</taxon>
        <taxon>Colletotrichum gloeosporioides species complex</taxon>
    </lineage>
</organism>
<dbReference type="GO" id="GO:0007602">
    <property type="term" value="P:phototransduction"/>
    <property type="evidence" value="ECO:0007669"/>
    <property type="project" value="UniProtKB-KW"/>
</dbReference>
<dbReference type="AlphaFoldDB" id="A0AAD9A424"/>
<evidence type="ECO:0000256" key="8">
    <source>
        <dbReference type="ARBA" id="ARBA00022991"/>
    </source>
</evidence>
<protein>
    <recommendedName>
        <fullName evidence="12">Opsin-like protein carO</fullName>
    </recommendedName>
    <alternativeName>
        <fullName evidence="13">Carotenoid biosynthesis cluster protein O</fullName>
    </alternativeName>
</protein>
<evidence type="ECO:0000256" key="4">
    <source>
        <dbReference type="ARBA" id="ARBA00022606"/>
    </source>
</evidence>
<dbReference type="CDD" id="cd15239">
    <property type="entry name" value="7tm_YRO2_fungal-like"/>
    <property type="match status" value="1"/>
</dbReference>
<dbReference type="InterPro" id="IPR018229">
    <property type="entry name" value="Rhodopsin_retinal_BS"/>
</dbReference>
<feature type="transmembrane region" description="Helical" evidence="15">
    <location>
        <begin position="212"/>
        <end position="230"/>
    </location>
</feature>
<evidence type="ECO:0000256" key="10">
    <source>
        <dbReference type="ARBA" id="ARBA00023136"/>
    </source>
</evidence>
<keyword evidence="9 16" id="KW-0346">Stress response</keyword>
<evidence type="ECO:0000256" key="11">
    <source>
        <dbReference type="ARBA" id="ARBA00023170"/>
    </source>
</evidence>
<dbReference type="GO" id="GO:0005783">
    <property type="term" value="C:endoplasmic reticulum"/>
    <property type="evidence" value="ECO:0007669"/>
    <property type="project" value="TreeGrafter"/>
</dbReference>
<dbReference type="PRINTS" id="PR00251">
    <property type="entry name" value="BACTRLOPSIN"/>
</dbReference>
<evidence type="ECO:0000256" key="9">
    <source>
        <dbReference type="ARBA" id="ARBA00023016"/>
    </source>
</evidence>
<dbReference type="GO" id="GO:0005886">
    <property type="term" value="C:plasma membrane"/>
    <property type="evidence" value="ECO:0007669"/>
    <property type="project" value="TreeGrafter"/>
</dbReference>
<evidence type="ECO:0000256" key="15">
    <source>
        <dbReference type="SAM" id="Phobius"/>
    </source>
</evidence>
<evidence type="ECO:0000256" key="5">
    <source>
        <dbReference type="ARBA" id="ARBA00022692"/>
    </source>
</evidence>
<feature type="transmembrane region" description="Helical" evidence="15">
    <location>
        <begin position="69"/>
        <end position="88"/>
    </location>
</feature>
<keyword evidence="6" id="KW-0681">Retinal protein</keyword>
<feature type="region of interest" description="Disordered" evidence="14">
    <location>
        <begin position="282"/>
        <end position="308"/>
    </location>
</feature>
<proteinExistence type="inferred from homology"/>
<evidence type="ECO:0000256" key="7">
    <source>
        <dbReference type="ARBA" id="ARBA00022989"/>
    </source>
</evidence>
<evidence type="ECO:0000256" key="6">
    <source>
        <dbReference type="ARBA" id="ARBA00022925"/>
    </source>
</evidence>
<evidence type="ECO:0000256" key="12">
    <source>
        <dbReference type="ARBA" id="ARBA00069581"/>
    </source>
</evidence>
<keyword evidence="10 15" id="KW-0472">Membrane</keyword>
<evidence type="ECO:0000256" key="1">
    <source>
        <dbReference type="ARBA" id="ARBA00004141"/>
    </source>
</evidence>
<feature type="compositionally biased region" description="Gly residues" evidence="14">
    <location>
        <begin position="297"/>
        <end position="308"/>
    </location>
</feature>
<evidence type="ECO:0000256" key="14">
    <source>
        <dbReference type="SAM" id="MobiDB-lite"/>
    </source>
</evidence>
<comment type="similarity">
    <text evidence="2">Belongs to the archaeal/bacterial/fungal opsin family.</text>
</comment>
<dbReference type="InterPro" id="IPR043476">
    <property type="entry name" value="Yro2-like_7TM"/>
</dbReference>
<gene>
    <name evidence="16" type="ORF">CCHR01_17624</name>
</gene>
<feature type="transmembrane region" description="Helical" evidence="15">
    <location>
        <begin position="41"/>
        <end position="62"/>
    </location>
</feature>
<dbReference type="GO" id="GO:0009881">
    <property type="term" value="F:photoreceptor activity"/>
    <property type="evidence" value="ECO:0007669"/>
    <property type="project" value="UniProtKB-KW"/>
</dbReference>
<keyword evidence="5 15" id="KW-0812">Transmembrane</keyword>
<keyword evidence="8" id="KW-0157">Chromophore</keyword>
<feature type="transmembrane region" description="Helical" evidence="15">
    <location>
        <begin position="147"/>
        <end position="167"/>
    </location>
</feature>
<dbReference type="GO" id="GO:0005216">
    <property type="term" value="F:monoatomic ion channel activity"/>
    <property type="evidence" value="ECO:0007669"/>
    <property type="project" value="InterPro"/>
</dbReference>
<sequence>MQQVLVGHITRATTMANDALNTNRRVGAQADLAVTTRGSDWYFAVCAIMAVSTLAFLGMGMAKRETHRLFHYITASITFVACISYFSMGAGLGQTPVLVEFPRPNDSQVSGAGTREIYYVRYIDWFVTTPLLLLDLLLTAGLPWPSIMIALLADEVMIVTGLVGALTSTSYKWGYWVFGMFAFFYVVYSLVFEGRKHAAALGGSIQRTYTNCGVLTIFLWFLYPIAWGVAEGGNIIHPDSEALFYGILDVLAKPGFGFLLLWGHRNIDPAALGLHIRAPGAQKTHPGQHGGDHGHLGATGGAGPSNGV</sequence>
<reference evidence="16" key="1">
    <citation type="submission" date="2023-01" db="EMBL/GenBank/DDBJ databases">
        <title>Colletotrichum chrysophilum M932 genome sequence.</title>
        <authorList>
            <person name="Baroncelli R."/>
        </authorList>
    </citation>
    <scope>NUCLEOTIDE SEQUENCE</scope>
    <source>
        <strain evidence="16">M932</strain>
    </source>
</reference>
<dbReference type="Pfam" id="PF01036">
    <property type="entry name" value="Bac_rhodopsin"/>
    <property type="match status" value="1"/>
</dbReference>
<dbReference type="SMART" id="SM01021">
    <property type="entry name" value="Bac_rhodopsin"/>
    <property type="match status" value="1"/>
</dbReference>
<feature type="transmembrane region" description="Helical" evidence="15">
    <location>
        <begin position="173"/>
        <end position="191"/>
    </location>
</feature>
<dbReference type="PROSITE" id="PS00950">
    <property type="entry name" value="BACTERIAL_OPSIN_1"/>
    <property type="match status" value="1"/>
</dbReference>
<accession>A0AAD9A424</accession>
<dbReference type="Gene3D" id="1.20.1070.10">
    <property type="entry name" value="Rhodopsin 7-helix transmembrane proteins"/>
    <property type="match status" value="1"/>
</dbReference>
<keyword evidence="17" id="KW-1185">Reference proteome</keyword>
<dbReference type="FunFam" id="1.20.1070.10:FF:000160">
    <property type="entry name" value="Related to Opsin-1"/>
    <property type="match status" value="1"/>
</dbReference>
<keyword evidence="4" id="KW-0716">Sensory transduction</keyword>
<dbReference type="PANTHER" id="PTHR28286:SF1">
    <property type="entry name" value="30 KDA HEAT SHOCK PROTEIN-RELATED"/>
    <property type="match status" value="1"/>
</dbReference>
<dbReference type="Proteomes" id="UP001243330">
    <property type="component" value="Unassembled WGS sequence"/>
</dbReference>
<evidence type="ECO:0000256" key="13">
    <source>
        <dbReference type="ARBA" id="ARBA00078035"/>
    </source>
</evidence>